<dbReference type="AlphaFoldDB" id="A0A7N0TEM2"/>
<dbReference type="Pfam" id="PF00646">
    <property type="entry name" value="F-box"/>
    <property type="match status" value="1"/>
</dbReference>
<feature type="domain" description="F-box" evidence="1">
    <location>
        <begin position="31"/>
        <end position="68"/>
    </location>
</feature>
<feature type="domain" description="KIB1-4 beta-propeller" evidence="2">
    <location>
        <begin position="109"/>
        <end position="205"/>
    </location>
</feature>
<dbReference type="Gene3D" id="1.20.1280.50">
    <property type="match status" value="1"/>
</dbReference>
<dbReference type="SUPFAM" id="SSF81383">
    <property type="entry name" value="F-box domain"/>
    <property type="match status" value="1"/>
</dbReference>
<sequence>MCGGRGDGESLSECFKFKLKLKLKISWMSLWESLSDDIGHLIIERLPEVVEHIRFGVVCKRWYSIAREYHKLEKGNKRRPPLPMLLTPPNTIIGTKPNLYALSCRGNHYRNLTLPLPYAYRYCGSSYGWLATQNPDRSVTLEYPFGGKVSYIHLPVLDARLHQCLHPQFEISRLIVSPDSTQDDYMVVAIYGGQNEIATVKSGEES</sequence>
<evidence type="ECO:0008006" key="5">
    <source>
        <dbReference type="Google" id="ProtNLM"/>
    </source>
</evidence>
<evidence type="ECO:0000313" key="3">
    <source>
        <dbReference type="EnsemblPlants" id="Kaladp0034s0018.1.v1.1"/>
    </source>
</evidence>
<dbReference type="Gramene" id="Kaladp0034s0018.1.v1.1">
    <property type="protein sequence ID" value="Kaladp0034s0018.1.v1.1"/>
    <property type="gene ID" value="Kaladp0034s0018.v1.1"/>
</dbReference>
<dbReference type="InterPro" id="IPR001810">
    <property type="entry name" value="F-box_dom"/>
</dbReference>
<reference evidence="3" key="1">
    <citation type="submission" date="2021-01" db="UniProtKB">
        <authorList>
            <consortium name="EnsemblPlants"/>
        </authorList>
    </citation>
    <scope>IDENTIFICATION</scope>
</reference>
<dbReference type="PANTHER" id="PTHR44259">
    <property type="entry name" value="OS07G0183000 PROTEIN-RELATED"/>
    <property type="match status" value="1"/>
</dbReference>
<dbReference type="EnsemblPlants" id="Kaladp0034s0018.1.v1.1">
    <property type="protein sequence ID" value="Kaladp0034s0018.1.v1.1"/>
    <property type="gene ID" value="Kaladp0034s0018.v1.1"/>
</dbReference>
<evidence type="ECO:0000313" key="4">
    <source>
        <dbReference type="Proteomes" id="UP000594263"/>
    </source>
</evidence>
<evidence type="ECO:0000259" key="1">
    <source>
        <dbReference type="Pfam" id="PF00646"/>
    </source>
</evidence>
<dbReference type="OMA" id="NSEERNW"/>
<dbReference type="Proteomes" id="UP000594263">
    <property type="component" value="Unplaced"/>
</dbReference>
<evidence type="ECO:0000259" key="2">
    <source>
        <dbReference type="Pfam" id="PF03478"/>
    </source>
</evidence>
<dbReference type="InterPro" id="IPR036047">
    <property type="entry name" value="F-box-like_dom_sf"/>
</dbReference>
<protein>
    <recommendedName>
        <fullName evidence="5">F-box protein</fullName>
    </recommendedName>
</protein>
<dbReference type="PANTHER" id="PTHR44259:SF93">
    <property type="entry name" value="PROTEIN, PUTATIVE (DUF295)-RELATED"/>
    <property type="match status" value="1"/>
</dbReference>
<name>A0A7N0TEM2_KALFE</name>
<organism evidence="3 4">
    <name type="scientific">Kalanchoe fedtschenkoi</name>
    <name type="common">Lavender scallops</name>
    <name type="synonym">South American air plant</name>
    <dbReference type="NCBI Taxonomy" id="63787"/>
    <lineage>
        <taxon>Eukaryota</taxon>
        <taxon>Viridiplantae</taxon>
        <taxon>Streptophyta</taxon>
        <taxon>Embryophyta</taxon>
        <taxon>Tracheophyta</taxon>
        <taxon>Spermatophyta</taxon>
        <taxon>Magnoliopsida</taxon>
        <taxon>eudicotyledons</taxon>
        <taxon>Gunneridae</taxon>
        <taxon>Pentapetalae</taxon>
        <taxon>Saxifragales</taxon>
        <taxon>Crassulaceae</taxon>
        <taxon>Kalanchoe</taxon>
    </lineage>
</organism>
<proteinExistence type="predicted"/>
<dbReference type="InterPro" id="IPR005174">
    <property type="entry name" value="KIB1-4_b-propeller"/>
</dbReference>
<dbReference type="InterPro" id="IPR050942">
    <property type="entry name" value="F-box_BR-signaling"/>
</dbReference>
<dbReference type="Pfam" id="PF03478">
    <property type="entry name" value="Beta-prop_KIB1-4"/>
    <property type="match status" value="1"/>
</dbReference>
<keyword evidence="4" id="KW-1185">Reference proteome</keyword>
<accession>A0A7N0TEM2</accession>